<dbReference type="InterPro" id="IPR030878">
    <property type="entry name" value="Ribosomal_uL15"/>
</dbReference>
<comment type="similarity">
    <text evidence="1 4 5">Belongs to the universal ribosomal protein uL15 family.</text>
</comment>
<dbReference type="AlphaFoldDB" id="A0A941W3F4"/>
<dbReference type="Proteomes" id="UP000722750">
    <property type="component" value="Unassembled WGS sequence"/>
</dbReference>
<dbReference type="GO" id="GO:0015934">
    <property type="term" value="C:large ribosomal subunit"/>
    <property type="evidence" value="ECO:0007669"/>
    <property type="project" value="InterPro"/>
</dbReference>
<protein>
    <recommendedName>
        <fullName evidence="4">Large ribosomal subunit protein uL15</fullName>
    </recommendedName>
</protein>
<dbReference type="SUPFAM" id="SSF52080">
    <property type="entry name" value="Ribosomal proteins L15p and L18e"/>
    <property type="match status" value="1"/>
</dbReference>
<organism evidence="8 9">
    <name type="scientific">Candidatus Scalindua arabica</name>
    <dbReference type="NCBI Taxonomy" id="1127984"/>
    <lineage>
        <taxon>Bacteria</taxon>
        <taxon>Pseudomonadati</taxon>
        <taxon>Planctomycetota</taxon>
        <taxon>Candidatus Brocadiia</taxon>
        <taxon>Candidatus Brocadiales</taxon>
        <taxon>Candidatus Scalinduaceae</taxon>
        <taxon>Candidatus Scalindua</taxon>
    </lineage>
</organism>
<keyword evidence="2 4" id="KW-0689">Ribosomal protein</keyword>
<dbReference type="InterPro" id="IPR001196">
    <property type="entry name" value="Ribosomal_uL15_CS"/>
</dbReference>
<comment type="caution">
    <text evidence="8">The sequence shown here is derived from an EMBL/GenBank/DDBJ whole genome shotgun (WGS) entry which is preliminary data.</text>
</comment>
<dbReference type="GO" id="GO:0019843">
    <property type="term" value="F:rRNA binding"/>
    <property type="evidence" value="ECO:0007669"/>
    <property type="project" value="UniProtKB-UniRule"/>
</dbReference>
<feature type="domain" description="Large ribosomal subunit protein uL15/eL18" evidence="7">
    <location>
        <begin position="79"/>
        <end position="144"/>
    </location>
</feature>
<comment type="function">
    <text evidence="4">Binds to the 23S rRNA.</text>
</comment>
<gene>
    <name evidence="4" type="primary">rplO</name>
    <name evidence="8" type="ORF">MAG551_01501</name>
</gene>
<evidence type="ECO:0000259" key="7">
    <source>
        <dbReference type="Pfam" id="PF00828"/>
    </source>
</evidence>
<dbReference type="InterPro" id="IPR036227">
    <property type="entry name" value="Ribosomal_uL15/eL18_sf"/>
</dbReference>
<sequence length="147" mass="16296">MNLTDAKNSLHKRKKRKRIGRGAGSGHGKTSGKGMNGANSRSGNETRLLFEGGQMPLFRRIPKRGFNNPFKKKYTIMNVKDFENFDTGTRVDLQKLKDSKLIRSAKYDLKVLGEGKLTKSLTIVAHKFSEAAIAKIKEAGGEVETLS</sequence>
<dbReference type="HAMAP" id="MF_01341">
    <property type="entry name" value="Ribosomal_uL15"/>
    <property type="match status" value="1"/>
</dbReference>
<keyword evidence="4" id="KW-0699">rRNA-binding</keyword>
<dbReference type="EMBL" id="JAANXD010000061">
    <property type="protein sequence ID" value="MBS1258442.1"/>
    <property type="molecule type" value="Genomic_DNA"/>
</dbReference>
<name>A0A941W3F4_9BACT</name>
<feature type="compositionally biased region" description="Basic residues" evidence="6">
    <location>
        <begin position="9"/>
        <end position="20"/>
    </location>
</feature>
<keyword evidence="3 4" id="KW-0687">Ribonucleoprotein</keyword>
<evidence type="ECO:0000256" key="4">
    <source>
        <dbReference type="HAMAP-Rule" id="MF_01341"/>
    </source>
</evidence>
<dbReference type="GO" id="GO:0003735">
    <property type="term" value="F:structural constituent of ribosome"/>
    <property type="evidence" value="ECO:0007669"/>
    <property type="project" value="InterPro"/>
</dbReference>
<evidence type="ECO:0000256" key="6">
    <source>
        <dbReference type="SAM" id="MobiDB-lite"/>
    </source>
</evidence>
<accession>A0A941W3F4</accession>
<comment type="subunit">
    <text evidence="4">Part of the 50S ribosomal subunit.</text>
</comment>
<keyword evidence="4" id="KW-0694">RNA-binding</keyword>
<dbReference type="PROSITE" id="PS00475">
    <property type="entry name" value="RIBOSOMAL_L15"/>
    <property type="match status" value="1"/>
</dbReference>
<dbReference type="NCBIfam" id="TIGR01071">
    <property type="entry name" value="rplO_bact"/>
    <property type="match status" value="1"/>
</dbReference>
<proteinExistence type="inferred from homology"/>
<evidence type="ECO:0000256" key="5">
    <source>
        <dbReference type="RuleBase" id="RU003888"/>
    </source>
</evidence>
<dbReference type="GO" id="GO:0006412">
    <property type="term" value="P:translation"/>
    <property type="evidence" value="ECO:0007669"/>
    <property type="project" value="UniProtKB-UniRule"/>
</dbReference>
<dbReference type="PANTHER" id="PTHR12934">
    <property type="entry name" value="50S RIBOSOMAL PROTEIN L15"/>
    <property type="match status" value="1"/>
</dbReference>
<evidence type="ECO:0000313" key="8">
    <source>
        <dbReference type="EMBL" id="MBS1258442.1"/>
    </source>
</evidence>
<dbReference type="PANTHER" id="PTHR12934:SF11">
    <property type="entry name" value="LARGE RIBOSOMAL SUBUNIT PROTEIN UL15M"/>
    <property type="match status" value="1"/>
</dbReference>
<dbReference type="Gene3D" id="3.100.10.10">
    <property type="match status" value="1"/>
</dbReference>
<dbReference type="InterPro" id="IPR021131">
    <property type="entry name" value="Ribosomal_uL15/eL18"/>
</dbReference>
<evidence type="ECO:0000256" key="2">
    <source>
        <dbReference type="ARBA" id="ARBA00022980"/>
    </source>
</evidence>
<evidence type="ECO:0000313" key="9">
    <source>
        <dbReference type="Proteomes" id="UP000722750"/>
    </source>
</evidence>
<feature type="compositionally biased region" description="Gly residues" evidence="6">
    <location>
        <begin position="21"/>
        <end position="35"/>
    </location>
</feature>
<feature type="region of interest" description="Disordered" evidence="6">
    <location>
        <begin position="1"/>
        <end position="46"/>
    </location>
</feature>
<dbReference type="InterPro" id="IPR005749">
    <property type="entry name" value="Ribosomal_uL15_bac-type"/>
</dbReference>
<reference evidence="8" key="1">
    <citation type="journal article" date="2021" name="ISME J.">
        <title>Fine-scale metabolic discontinuity in a stratified prokaryote microbiome of a Red Sea deep halocline.</title>
        <authorList>
            <person name="Michoud G."/>
            <person name="Ngugi D.K."/>
            <person name="Barozzi A."/>
            <person name="Merlino G."/>
            <person name="Calleja M.L."/>
            <person name="Delgado-Huertas A."/>
            <person name="Moran X.A.G."/>
            <person name="Daffonchio D."/>
        </authorList>
    </citation>
    <scope>NUCLEOTIDE SEQUENCE</scope>
    <source>
        <strain evidence="8">SuakinDeep_MAG55_1</strain>
    </source>
</reference>
<evidence type="ECO:0000256" key="3">
    <source>
        <dbReference type="ARBA" id="ARBA00023274"/>
    </source>
</evidence>
<evidence type="ECO:0000256" key="1">
    <source>
        <dbReference type="ARBA" id="ARBA00007320"/>
    </source>
</evidence>
<dbReference type="Pfam" id="PF00828">
    <property type="entry name" value="Ribosomal_L27A"/>
    <property type="match status" value="1"/>
</dbReference>